<feature type="domain" description="ABC transporter" evidence="9">
    <location>
        <begin position="40"/>
        <end position="286"/>
    </location>
</feature>
<evidence type="ECO:0000259" key="9">
    <source>
        <dbReference type="PROSITE" id="PS50893"/>
    </source>
</evidence>
<evidence type="ECO:0000256" key="2">
    <source>
        <dbReference type="ARBA" id="ARBA00005417"/>
    </source>
</evidence>
<dbReference type="GO" id="GO:0015833">
    <property type="term" value="P:peptide transport"/>
    <property type="evidence" value="ECO:0007669"/>
    <property type="project" value="InterPro"/>
</dbReference>
<reference evidence="11" key="1">
    <citation type="submission" date="2016-01" db="EMBL/GenBank/DDBJ databases">
        <authorList>
            <person name="Peeters C."/>
        </authorList>
    </citation>
    <scope>NUCLEOTIDE SEQUENCE [LARGE SCALE GENOMIC DNA]</scope>
</reference>
<dbReference type="InterPro" id="IPR013563">
    <property type="entry name" value="Oligopep_ABC_C"/>
</dbReference>
<dbReference type="AlphaFoldDB" id="A0A158HI99"/>
<dbReference type="InterPro" id="IPR003593">
    <property type="entry name" value="AAA+_ATPase"/>
</dbReference>
<dbReference type="InterPro" id="IPR017871">
    <property type="entry name" value="ABC_transporter-like_CS"/>
</dbReference>
<dbReference type="NCBIfam" id="TIGR01727">
    <property type="entry name" value="oligo_HPY"/>
    <property type="match status" value="1"/>
</dbReference>
<dbReference type="GO" id="GO:0016887">
    <property type="term" value="F:ATP hydrolysis activity"/>
    <property type="evidence" value="ECO:0007669"/>
    <property type="project" value="InterPro"/>
</dbReference>
<protein>
    <submittedName>
        <fullName evidence="10">Oligopeptide transport ATP-binding ABC transport protein</fullName>
    </submittedName>
</protein>
<sequence length="363" mass="38701">MNSTLPAVFKIPRRSAPADAADAANGVRTDETRIDPQAVLELDGLRTVFPGAVVVDDVSLSVRPGRTLAVVGESGSGKSMTFLSALGLVAPPGRVTHGRVLLDGVDIARLSGEALRRVRGASISMIFQDPMTALNPVFTIGEQMTTLLRAHERVSKPAARARAAALLERVRIPEARARLDAYPHELSGGMRQRVLIAMAVALRPKVVIADEPTTALDVTVQAQILDLLADLQQETNMAMVLITHDLGLVARYAQDVAVMYAGRVVELGSLARVFGATRHPYTQALFRSIPDLEGEPGCALHAIEGSPPDVAALPAGCAFEPRCAMGRGRENCCSTRPPLVETDDAAHVSACFHWRSLATTENA</sequence>
<accession>A0A158HI99</accession>
<keyword evidence="4" id="KW-1003">Cell membrane</keyword>
<evidence type="ECO:0000313" key="11">
    <source>
        <dbReference type="Proteomes" id="UP000054740"/>
    </source>
</evidence>
<dbReference type="Gene3D" id="3.40.50.300">
    <property type="entry name" value="P-loop containing nucleotide triphosphate hydrolases"/>
    <property type="match status" value="1"/>
</dbReference>
<dbReference type="SMART" id="SM00382">
    <property type="entry name" value="AAA"/>
    <property type="match status" value="1"/>
</dbReference>
<dbReference type="EMBL" id="FCNY02000008">
    <property type="protein sequence ID" value="SAL44094.1"/>
    <property type="molecule type" value="Genomic_DNA"/>
</dbReference>
<dbReference type="GO" id="GO:0055085">
    <property type="term" value="P:transmembrane transport"/>
    <property type="evidence" value="ECO:0007669"/>
    <property type="project" value="UniProtKB-ARBA"/>
</dbReference>
<keyword evidence="7 10" id="KW-0067">ATP-binding</keyword>
<dbReference type="CDD" id="cd03257">
    <property type="entry name" value="ABC_NikE_OppD_transporters"/>
    <property type="match status" value="1"/>
</dbReference>
<evidence type="ECO:0000256" key="1">
    <source>
        <dbReference type="ARBA" id="ARBA00004417"/>
    </source>
</evidence>
<evidence type="ECO:0000256" key="6">
    <source>
        <dbReference type="ARBA" id="ARBA00022741"/>
    </source>
</evidence>
<keyword evidence="5" id="KW-0997">Cell inner membrane</keyword>
<dbReference type="InterPro" id="IPR050388">
    <property type="entry name" value="ABC_Ni/Peptide_Import"/>
</dbReference>
<keyword evidence="11" id="KW-1185">Reference proteome</keyword>
<evidence type="ECO:0000256" key="7">
    <source>
        <dbReference type="ARBA" id="ARBA00022840"/>
    </source>
</evidence>
<dbReference type="FunFam" id="3.40.50.300:FF:000016">
    <property type="entry name" value="Oligopeptide ABC transporter ATP-binding component"/>
    <property type="match status" value="1"/>
</dbReference>
<name>A0A158HI99_CABCO</name>
<gene>
    <name evidence="10" type="ORF">AWB70_03358</name>
</gene>
<dbReference type="RefSeq" id="WP_082378153.1">
    <property type="nucleotide sequence ID" value="NZ_FCNY02000008.1"/>
</dbReference>
<dbReference type="GO" id="GO:0005524">
    <property type="term" value="F:ATP binding"/>
    <property type="evidence" value="ECO:0007669"/>
    <property type="project" value="UniProtKB-KW"/>
</dbReference>
<dbReference type="Proteomes" id="UP000054740">
    <property type="component" value="Unassembled WGS sequence"/>
</dbReference>
<evidence type="ECO:0000256" key="3">
    <source>
        <dbReference type="ARBA" id="ARBA00022448"/>
    </source>
</evidence>
<proteinExistence type="inferred from homology"/>
<keyword evidence="6" id="KW-0547">Nucleotide-binding</keyword>
<dbReference type="PANTHER" id="PTHR43297">
    <property type="entry name" value="OLIGOPEPTIDE TRANSPORT ATP-BINDING PROTEIN APPD"/>
    <property type="match status" value="1"/>
</dbReference>
<dbReference type="InterPro" id="IPR027417">
    <property type="entry name" value="P-loop_NTPase"/>
</dbReference>
<dbReference type="PROSITE" id="PS50893">
    <property type="entry name" value="ABC_TRANSPORTER_2"/>
    <property type="match status" value="1"/>
</dbReference>
<comment type="subcellular location">
    <subcellularLocation>
        <location evidence="1">Cell inner membrane</location>
        <topology evidence="1">Peripheral membrane protein</topology>
    </subcellularLocation>
</comment>
<evidence type="ECO:0000256" key="4">
    <source>
        <dbReference type="ARBA" id="ARBA00022475"/>
    </source>
</evidence>
<dbReference type="Pfam" id="PF08352">
    <property type="entry name" value="oligo_HPY"/>
    <property type="match status" value="1"/>
</dbReference>
<evidence type="ECO:0000313" key="10">
    <source>
        <dbReference type="EMBL" id="SAL44094.1"/>
    </source>
</evidence>
<dbReference type="PROSITE" id="PS00211">
    <property type="entry name" value="ABC_TRANSPORTER_1"/>
    <property type="match status" value="1"/>
</dbReference>
<dbReference type="InterPro" id="IPR003439">
    <property type="entry name" value="ABC_transporter-like_ATP-bd"/>
</dbReference>
<evidence type="ECO:0000256" key="5">
    <source>
        <dbReference type="ARBA" id="ARBA00022519"/>
    </source>
</evidence>
<organism evidence="10 11">
    <name type="scientific">Caballeronia cordobensis</name>
    <name type="common">Burkholderia cordobensis</name>
    <dbReference type="NCBI Taxonomy" id="1353886"/>
    <lineage>
        <taxon>Bacteria</taxon>
        <taxon>Pseudomonadati</taxon>
        <taxon>Pseudomonadota</taxon>
        <taxon>Betaproteobacteria</taxon>
        <taxon>Burkholderiales</taxon>
        <taxon>Burkholderiaceae</taxon>
        <taxon>Caballeronia</taxon>
    </lineage>
</organism>
<comment type="similarity">
    <text evidence="2">Belongs to the ABC transporter superfamily.</text>
</comment>
<dbReference type="Pfam" id="PF00005">
    <property type="entry name" value="ABC_tran"/>
    <property type="match status" value="1"/>
</dbReference>
<dbReference type="SUPFAM" id="SSF52540">
    <property type="entry name" value="P-loop containing nucleoside triphosphate hydrolases"/>
    <property type="match status" value="1"/>
</dbReference>
<keyword evidence="3" id="KW-0813">Transport</keyword>
<dbReference type="PANTHER" id="PTHR43297:SF2">
    <property type="entry name" value="DIPEPTIDE TRANSPORT ATP-BINDING PROTEIN DPPD"/>
    <property type="match status" value="1"/>
</dbReference>
<keyword evidence="8" id="KW-0472">Membrane</keyword>
<dbReference type="GO" id="GO:0005886">
    <property type="term" value="C:plasma membrane"/>
    <property type="evidence" value="ECO:0007669"/>
    <property type="project" value="UniProtKB-SubCell"/>
</dbReference>
<evidence type="ECO:0000256" key="8">
    <source>
        <dbReference type="ARBA" id="ARBA00023136"/>
    </source>
</evidence>